<gene>
    <name evidence="2" type="ORF">WN50_08785</name>
</gene>
<name>A0A0F5YIG0_9CYAN</name>
<dbReference type="EMBL" id="LATL02000278">
    <property type="protein sequence ID" value="KKD38447.1"/>
    <property type="molecule type" value="Genomic_DNA"/>
</dbReference>
<dbReference type="OrthoDB" id="9811597at2"/>
<dbReference type="NCBIfam" id="TIGR01439">
    <property type="entry name" value="lp_hng_hel_AbrB"/>
    <property type="match status" value="1"/>
</dbReference>
<dbReference type="SUPFAM" id="SSF89447">
    <property type="entry name" value="AbrB/MazE/MraZ-like"/>
    <property type="match status" value="1"/>
</dbReference>
<sequence length="81" mass="8942">MLSTTVSDTGQITIPQEIRDYLKLSSGSKIDFVIDETGLVKIIPLNVSVDELSGILHRPEIKKASLEEMEVAISERANDRS</sequence>
<dbReference type="AlphaFoldDB" id="A0A0F5YIG0"/>
<dbReference type="SMART" id="SM00966">
    <property type="entry name" value="SpoVT_AbrB"/>
    <property type="match status" value="1"/>
</dbReference>
<accession>A0A0F5YIG0</accession>
<dbReference type="GO" id="GO:0003677">
    <property type="term" value="F:DNA binding"/>
    <property type="evidence" value="ECO:0007669"/>
    <property type="project" value="InterPro"/>
</dbReference>
<reference evidence="2 3" key="1">
    <citation type="submission" date="2015-06" db="EMBL/GenBank/DDBJ databases">
        <title>Draft genome assembly of filamentous brackish cyanobacterium Limnoraphis robusta strain CS-951.</title>
        <authorList>
            <person name="Willis A."/>
            <person name="Parks M."/>
            <person name="Burford M.A."/>
        </authorList>
    </citation>
    <scope>NUCLEOTIDE SEQUENCE [LARGE SCALE GENOMIC DNA]</scope>
    <source>
        <strain evidence="2 3">CS-951</strain>
    </source>
</reference>
<dbReference type="RefSeq" id="WP_046278161.1">
    <property type="nucleotide sequence ID" value="NZ_LATL02000278.1"/>
</dbReference>
<protein>
    <submittedName>
        <fullName evidence="2">AbrB family transcriptional regulator</fullName>
    </submittedName>
</protein>
<dbReference type="Proteomes" id="UP000033607">
    <property type="component" value="Unassembled WGS sequence"/>
</dbReference>
<dbReference type="InterPro" id="IPR037914">
    <property type="entry name" value="SpoVT-AbrB_sf"/>
</dbReference>
<dbReference type="InterPro" id="IPR007159">
    <property type="entry name" value="SpoVT-AbrB_dom"/>
</dbReference>
<evidence type="ECO:0000313" key="3">
    <source>
        <dbReference type="Proteomes" id="UP000033607"/>
    </source>
</evidence>
<organism evidence="2 3">
    <name type="scientific">Limnoraphis robusta CS-951</name>
    <dbReference type="NCBI Taxonomy" id="1637645"/>
    <lineage>
        <taxon>Bacteria</taxon>
        <taxon>Bacillati</taxon>
        <taxon>Cyanobacteriota</taxon>
        <taxon>Cyanophyceae</taxon>
        <taxon>Oscillatoriophycideae</taxon>
        <taxon>Oscillatoriales</taxon>
        <taxon>Sirenicapillariaceae</taxon>
        <taxon>Limnoraphis</taxon>
    </lineage>
</organism>
<evidence type="ECO:0000313" key="2">
    <source>
        <dbReference type="EMBL" id="KKD38447.1"/>
    </source>
</evidence>
<feature type="domain" description="SpoVT-AbrB" evidence="1">
    <location>
        <begin position="4"/>
        <end position="50"/>
    </location>
</feature>
<evidence type="ECO:0000259" key="1">
    <source>
        <dbReference type="SMART" id="SM00966"/>
    </source>
</evidence>
<dbReference type="Pfam" id="PF04014">
    <property type="entry name" value="MazE_antitoxin"/>
    <property type="match status" value="1"/>
</dbReference>
<proteinExistence type="predicted"/>
<comment type="caution">
    <text evidence="2">The sequence shown here is derived from an EMBL/GenBank/DDBJ whole genome shotgun (WGS) entry which is preliminary data.</text>
</comment>
<dbReference type="Gene3D" id="2.10.260.10">
    <property type="match status" value="1"/>
</dbReference>